<evidence type="ECO:0000256" key="14">
    <source>
        <dbReference type="PIRSR" id="PIRSR001529-2"/>
    </source>
</evidence>
<evidence type="ECO:0000256" key="10">
    <source>
        <dbReference type="ARBA" id="ARBA00047929"/>
    </source>
</evidence>
<evidence type="ECO:0000256" key="12">
    <source>
        <dbReference type="HAMAP-Rule" id="MF_00176"/>
    </source>
</evidence>
<comment type="subcellular location">
    <subcellularLocation>
        <location evidence="1 12">Cytoplasm</location>
    </subcellularLocation>
</comment>
<dbReference type="Pfam" id="PF00587">
    <property type="entry name" value="tRNA-synt_2b"/>
    <property type="match status" value="1"/>
</dbReference>
<dbReference type="GO" id="GO:0005737">
    <property type="term" value="C:cytoplasm"/>
    <property type="evidence" value="ECO:0007669"/>
    <property type="project" value="UniProtKB-SubCell"/>
</dbReference>
<dbReference type="InterPro" id="IPR002317">
    <property type="entry name" value="Ser-tRNA-ligase_type_1"/>
</dbReference>
<evidence type="ECO:0000256" key="3">
    <source>
        <dbReference type="ARBA" id="ARBA00010728"/>
    </source>
</evidence>
<dbReference type="InterPro" id="IPR015866">
    <property type="entry name" value="Ser-tRNA-synth_1_N"/>
</dbReference>
<dbReference type="CDD" id="cd00770">
    <property type="entry name" value="SerRS_core"/>
    <property type="match status" value="1"/>
</dbReference>
<keyword evidence="8 12" id="KW-0648">Protein biosynthesis</keyword>
<evidence type="ECO:0000256" key="15">
    <source>
        <dbReference type="SAM" id="MobiDB-lite"/>
    </source>
</evidence>
<feature type="binding site" evidence="12">
    <location>
        <position position="386"/>
    </location>
    <ligand>
        <name>L-serine</name>
        <dbReference type="ChEBI" id="CHEBI:33384"/>
    </ligand>
</feature>
<dbReference type="Gene3D" id="3.30.930.10">
    <property type="entry name" value="Bira Bifunctional Protein, Domain 2"/>
    <property type="match status" value="1"/>
</dbReference>
<dbReference type="RefSeq" id="WP_091824127.1">
    <property type="nucleotide sequence ID" value="NZ_FNRJ01000003.1"/>
</dbReference>
<dbReference type="InterPro" id="IPR033729">
    <property type="entry name" value="SerRS_core"/>
</dbReference>
<evidence type="ECO:0000256" key="6">
    <source>
        <dbReference type="ARBA" id="ARBA00022741"/>
    </source>
</evidence>
<dbReference type="STRING" id="1122198.SAMN02745729_103115"/>
<comment type="pathway">
    <text evidence="2 12">Aminoacyl-tRNA biosynthesis; selenocysteinyl-tRNA(Sec) biosynthesis; L-seryl-tRNA(Sec) from L-serine and tRNA(Sec): step 1/1.</text>
</comment>
<dbReference type="GO" id="GO:0005524">
    <property type="term" value="F:ATP binding"/>
    <property type="evidence" value="ECO:0007669"/>
    <property type="project" value="UniProtKB-UniRule"/>
</dbReference>
<dbReference type="AlphaFoldDB" id="A0A1H4AZF4"/>
<comment type="subunit">
    <text evidence="12">Homodimer. The tRNA molecule binds across the dimer.</text>
</comment>
<comment type="similarity">
    <text evidence="3 12">Belongs to the class-II aminoacyl-tRNA synthetase family. Type-1 seryl-tRNA synthetase subfamily.</text>
</comment>
<sequence length="424" mass="47139">MLDPKFVRANPEAVAELLKKKGFEFPVERFIELDNQRKAIQTETEALQNERNTRSKSIGKAKASGEDIQPLLDEVQSLGQQLDDAKQRLNQVQATLDALLLGVPNIPHESVPAGADEEDNVEVRRWGTPAEFSFEPQDHVALGEKNNELDFETAAKITGSRFAVMKGKIARLHRALTQFMLDTHIAEHGYTEIYVPYLVNADSLLGTGQLPKFEEDLFRTPLGDRNYYLIPTAEVPVTNTVRDEIIDAAQLPLQYTCHTPCFRSEAGASGRDTRGMIRQHQFDKVELVHVVEPAKSWDALEALTGHAEAILQKLSLPYRVVALCGGDLGFSAAKTYDIEVWLPGQGKFREISSCSNMGDFQARRMMARWRNPETGKPELVHTLNGSGLAVGRTLVAVLENYQTESGSVRVPEALQPYMGGITEL</sequence>
<evidence type="ECO:0000256" key="4">
    <source>
        <dbReference type="ARBA" id="ARBA00022490"/>
    </source>
</evidence>
<organism evidence="17 18">
    <name type="scientific">Marinobacterium iners DSM 11526</name>
    <dbReference type="NCBI Taxonomy" id="1122198"/>
    <lineage>
        <taxon>Bacteria</taxon>
        <taxon>Pseudomonadati</taxon>
        <taxon>Pseudomonadota</taxon>
        <taxon>Gammaproteobacteria</taxon>
        <taxon>Oceanospirillales</taxon>
        <taxon>Oceanospirillaceae</taxon>
        <taxon>Marinobacterium</taxon>
    </lineage>
</organism>
<dbReference type="Gene3D" id="1.10.287.40">
    <property type="entry name" value="Serine-tRNA synthetase, tRNA binding domain"/>
    <property type="match status" value="1"/>
</dbReference>
<comment type="domain">
    <text evidence="12">Consists of two distinct domains, a catalytic core and a N-terminal extension that is involved in tRNA binding.</text>
</comment>
<dbReference type="GO" id="GO:0016260">
    <property type="term" value="P:selenocysteine biosynthetic process"/>
    <property type="evidence" value="ECO:0007669"/>
    <property type="project" value="UniProtKB-UniRule"/>
</dbReference>
<keyword evidence="4 12" id="KW-0963">Cytoplasm</keyword>
<dbReference type="OrthoDB" id="9804647at2"/>
<dbReference type="GO" id="GO:0006434">
    <property type="term" value="P:seryl-tRNA aminoacylation"/>
    <property type="evidence" value="ECO:0007669"/>
    <property type="project" value="UniProtKB-UniRule"/>
</dbReference>
<feature type="binding site" evidence="12 14">
    <location>
        <begin position="263"/>
        <end position="265"/>
    </location>
    <ligand>
        <name>ATP</name>
        <dbReference type="ChEBI" id="CHEBI:30616"/>
    </ligand>
</feature>
<keyword evidence="9 12" id="KW-0030">Aminoacyl-tRNA synthetase</keyword>
<dbReference type="PROSITE" id="PS50862">
    <property type="entry name" value="AA_TRNA_LIGASE_II"/>
    <property type="match status" value="1"/>
</dbReference>
<protein>
    <recommendedName>
        <fullName evidence="12">Serine--tRNA ligase</fullName>
        <ecNumber evidence="12">6.1.1.11</ecNumber>
    </recommendedName>
    <alternativeName>
        <fullName evidence="12">Seryl-tRNA synthetase</fullName>
        <shortName evidence="12">SerRS</shortName>
    </alternativeName>
    <alternativeName>
        <fullName evidence="12">Seryl-tRNA(Ser/Sec) synthetase</fullName>
    </alternativeName>
</protein>
<dbReference type="NCBIfam" id="TIGR00414">
    <property type="entry name" value="serS"/>
    <property type="match status" value="1"/>
</dbReference>
<dbReference type="InterPro" id="IPR010978">
    <property type="entry name" value="tRNA-bd_arm"/>
</dbReference>
<dbReference type="PANTHER" id="PTHR43697:SF1">
    <property type="entry name" value="SERINE--TRNA LIGASE"/>
    <property type="match status" value="1"/>
</dbReference>
<comment type="caution">
    <text evidence="12">Lacks conserved residue(s) required for the propagation of feature annotation.</text>
</comment>
<gene>
    <name evidence="12" type="primary">serS</name>
    <name evidence="17" type="ORF">SAMN02745729_103115</name>
</gene>
<keyword evidence="18" id="KW-1185">Reference proteome</keyword>
<dbReference type="GO" id="GO:0004828">
    <property type="term" value="F:serine-tRNA ligase activity"/>
    <property type="evidence" value="ECO:0007669"/>
    <property type="project" value="UniProtKB-UniRule"/>
</dbReference>
<accession>A0A1H4AZF4</accession>
<comment type="catalytic activity">
    <reaction evidence="11 12">
        <text>tRNA(Ser) + L-serine + ATP = L-seryl-tRNA(Ser) + AMP + diphosphate + H(+)</text>
        <dbReference type="Rhea" id="RHEA:12292"/>
        <dbReference type="Rhea" id="RHEA-COMP:9669"/>
        <dbReference type="Rhea" id="RHEA-COMP:9703"/>
        <dbReference type="ChEBI" id="CHEBI:15378"/>
        <dbReference type="ChEBI" id="CHEBI:30616"/>
        <dbReference type="ChEBI" id="CHEBI:33019"/>
        <dbReference type="ChEBI" id="CHEBI:33384"/>
        <dbReference type="ChEBI" id="CHEBI:78442"/>
        <dbReference type="ChEBI" id="CHEBI:78533"/>
        <dbReference type="ChEBI" id="CHEBI:456215"/>
        <dbReference type="EC" id="6.1.1.11"/>
    </reaction>
</comment>
<feature type="binding site" evidence="13">
    <location>
        <position position="384"/>
    </location>
    <ligand>
        <name>L-serine</name>
        <dbReference type="ChEBI" id="CHEBI:33384"/>
    </ligand>
</feature>
<feature type="binding site" evidence="12">
    <location>
        <begin position="232"/>
        <end position="234"/>
    </location>
    <ligand>
        <name>L-serine</name>
        <dbReference type="ChEBI" id="CHEBI:33384"/>
    </ligand>
</feature>
<dbReference type="HAMAP" id="MF_00176">
    <property type="entry name" value="Ser_tRNA_synth_type1"/>
    <property type="match status" value="1"/>
</dbReference>
<evidence type="ECO:0000256" key="8">
    <source>
        <dbReference type="ARBA" id="ARBA00022917"/>
    </source>
</evidence>
<feature type="region of interest" description="Disordered" evidence="15">
    <location>
        <begin position="45"/>
        <end position="65"/>
    </location>
</feature>
<dbReference type="InterPro" id="IPR006195">
    <property type="entry name" value="aa-tRNA-synth_II"/>
</dbReference>
<dbReference type="UniPathway" id="UPA00906">
    <property type="reaction ID" value="UER00895"/>
</dbReference>
<feature type="domain" description="Aminoacyl-transfer RNA synthetases class-II family profile" evidence="16">
    <location>
        <begin position="171"/>
        <end position="411"/>
    </location>
</feature>
<dbReference type="Proteomes" id="UP000242469">
    <property type="component" value="Unassembled WGS sequence"/>
</dbReference>
<dbReference type="PIRSF" id="PIRSF001529">
    <property type="entry name" value="Ser-tRNA-synth_IIa"/>
    <property type="match status" value="1"/>
</dbReference>
<comment type="function">
    <text evidence="12">Catalyzes the attachment of serine to tRNA(Ser). Is also able to aminoacylate tRNA(Sec) with serine, to form the misacylated tRNA L-seryl-tRNA(Sec), which will be further converted into selenocysteinyl-tRNA(Sec).</text>
</comment>
<evidence type="ECO:0000259" key="16">
    <source>
        <dbReference type="PROSITE" id="PS50862"/>
    </source>
</evidence>
<dbReference type="SUPFAM" id="SSF46589">
    <property type="entry name" value="tRNA-binding arm"/>
    <property type="match status" value="1"/>
</dbReference>
<keyword evidence="5 12" id="KW-0436">Ligase</keyword>
<dbReference type="PRINTS" id="PR00981">
    <property type="entry name" value="TRNASYNTHSER"/>
</dbReference>
<comment type="catalytic activity">
    <reaction evidence="10 12">
        <text>tRNA(Sec) + L-serine + ATP = L-seryl-tRNA(Sec) + AMP + diphosphate + H(+)</text>
        <dbReference type="Rhea" id="RHEA:42580"/>
        <dbReference type="Rhea" id="RHEA-COMP:9742"/>
        <dbReference type="Rhea" id="RHEA-COMP:10128"/>
        <dbReference type="ChEBI" id="CHEBI:15378"/>
        <dbReference type="ChEBI" id="CHEBI:30616"/>
        <dbReference type="ChEBI" id="CHEBI:33019"/>
        <dbReference type="ChEBI" id="CHEBI:33384"/>
        <dbReference type="ChEBI" id="CHEBI:78442"/>
        <dbReference type="ChEBI" id="CHEBI:78533"/>
        <dbReference type="ChEBI" id="CHEBI:456215"/>
        <dbReference type="EC" id="6.1.1.11"/>
    </reaction>
</comment>
<feature type="binding site" evidence="12 13">
    <location>
        <position position="286"/>
    </location>
    <ligand>
        <name>L-serine</name>
        <dbReference type="ChEBI" id="CHEBI:33384"/>
    </ligand>
</feature>
<evidence type="ECO:0000313" key="17">
    <source>
        <dbReference type="EMBL" id="SEA41293.1"/>
    </source>
</evidence>
<evidence type="ECO:0000256" key="9">
    <source>
        <dbReference type="ARBA" id="ARBA00023146"/>
    </source>
</evidence>
<dbReference type="SUPFAM" id="SSF55681">
    <property type="entry name" value="Class II aaRS and biotin synthetases"/>
    <property type="match status" value="1"/>
</dbReference>
<keyword evidence="7 12" id="KW-0067">ATP-binding</keyword>
<reference evidence="18" key="1">
    <citation type="submission" date="2016-10" db="EMBL/GenBank/DDBJ databases">
        <authorList>
            <person name="Varghese N."/>
            <person name="Submissions S."/>
        </authorList>
    </citation>
    <scope>NUCLEOTIDE SEQUENCE [LARGE SCALE GENOMIC DNA]</scope>
    <source>
        <strain evidence="18">DSM 11526</strain>
    </source>
</reference>
<feature type="binding site" evidence="13">
    <location>
        <position position="263"/>
    </location>
    <ligand>
        <name>L-serine</name>
        <dbReference type="ChEBI" id="CHEBI:33384"/>
    </ligand>
</feature>
<evidence type="ECO:0000256" key="5">
    <source>
        <dbReference type="ARBA" id="ARBA00022598"/>
    </source>
</evidence>
<dbReference type="Pfam" id="PF02403">
    <property type="entry name" value="Seryl_tRNA_N"/>
    <property type="match status" value="1"/>
</dbReference>
<name>A0A1H4AZF4_9GAMM</name>
<dbReference type="InterPro" id="IPR045864">
    <property type="entry name" value="aa-tRNA-synth_II/BPL/LPL"/>
</dbReference>
<feature type="binding site" evidence="13">
    <location>
        <position position="232"/>
    </location>
    <ligand>
        <name>L-serine</name>
        <dbReference type="ChEBI" id="CHEBI:33384"/>
    </ligand>
</feature>
<evidence type="ECO:0000256" key="1">
    <source>
        <dbReference type="ARBA" id="ARBA00004496"/>
    </source>
</evidence>
<dbReference type="EMBL" id="FNRJ01000003">
    <property type="protein sequence ID" value="SEA41293.1"/>
    <property type="molecule type" value="Genomic_DNA"/>
</dbReference>
<keyword evidence="6 12" id="KW-0547">Nucleotide-binding</keyword>
<evidence type="ECO:0000256" key="7">
    <source>
        <dbReference type="ARBA" id="ARBA00022840"/>
    </source>
</evidence>
<dbReference type="InterPro" id="IPR002314">
    <property type="entry name" value="aa-tRNA-synt_IIb"/>
</dbReference>
<dbReference type="EC" id="6.1.1.11" evidence="12"/>
<feature type="binding site" evidence="12 14">
    <location>
        <begin position="350"/>
        <end position="353"/>
    </location>
    <ligand>
        <name>ATP</name>
        <dbReference type="ChEBI" id="CHEBI:30616"/>
    </ligand>
</feature>
<evidence type="ECO:0000256" key="13">
    <source>
        <dbReference type="PIRSR" id="PIRSR001529-1"/>
    </source>
</evidence>
<proteinExistence type="inferred from homology"/>
<dbReference type="InterPro" id="IPR042103">
    <property type="entry name" value="SerRS_1_N_sf"/>
</dbReference>
<evidence type="ECO:0000313" key="18">
    <source>
        <dbReference type="Proteomes" id="UP000242469"/>
    </source>
</evidence>
<evidence type="ECO:0000256" key="11">
    <source>
        <dbReference type="ARBA" id="ARBA00048823"/>
    </source>
</evidence>
<dbReference type="PANTHER" id="PTHR43697">
    <property type="entry name" value="SERYL-TRNA SYNTHETASE"/>
    <property type="match status" value="1"/>
</dbReference>
<evidence type="ECO:0000256" key="2">
    <source>
        <dbReference type="ARBA" id="ARBA00005045"/>
    </source>
</evidence>